<proteinExistence type="predicted"/>
<dbReference type="AlphaFoldDB" id="A0A1F6D0W0"/>
<sequence>MPNINLVELEIAGLIGDFNQNPDIFLTEEDVRSHLVSRLLRHPEFSRLSDTANDSMSIPLHTEVRWYGRNGGLKYRSDIVLFDTASLRTKKEFDLPSKGYAFDTFYAVIEVKLRRLGGRSHVKYLEMINQDFEKLQHIIRDVEDVVGARYYLICFDKKKDISSRLERYREDQRIDFRYIFRAS</sequence>
<organism evidence="1 2">
    <name type="scientific">Candidatus Kaiserbacteria bacterium RIFCSPHIGHO2_02_FULL_49_11</name>
    <dbReference type="NCBI Taxonomy" id="1798489"/>
    <lineage>
        <taxon>Bacteria</taxon>
        <taxon>Candidatus Kaiseribacteriota</taxon>
    </lineage>
</organism>
<comment type="caution">
    <text evidence="1">The sequence shown here is derived from an EMBL/GenBank/DDBJ whole genome shotgun (WGS) entry which is preliminary data.</text>
</comment>
<protein>
    <submittedName>
        <fullName evidence="1">Uncharacterized protein</fullName>
    </submittedName>
</protein>
<dbReference type="EMBL" id="MFLC01000021">
    <property type="protein sequence ID" value="OGG55066.1"/>
    <property type="molecule type" value="Genomic_DNA"/>
</dbReference>
<dbReference type="Proteomes" id="UP000177659">
    <property type="component" value="Unassembled WGS sequence"/>
</dbReference>
<gene>
    <name evidence="1" type="ORF">A3D62_01820</name>
</gene>
<name>A0A1F6D0W0_9BACT</name>
<reference evidence="1 2" key="1">
    <citation type="journal article" date="2016" name="Nat. Commun.">
        <title>Thousands of microbial genomes shed light on interconnected biogeochemical processes in an aquifer system.</title>
        <authorList>
            <person name="Anantharaman K."/>
            <person name="Brown C.T."/>
            <person name="Hug L.A."/>
            <person name="Sharon I."/>
            <person name="Castelle C.J."/>
            <person name="Probst A.J."/>
            <person name="Thomas B.C."/>
            <person name="Singh A."/>
            <person name="Wilkins M.J."/>
            <person name="Karaoz U."/>
            <person name="Brodie E.L."/>
            <person name="Williams K.H."/>
            <person name="Hubbard S.S."/>
            <person name="Banfield J.F."/>
        </authorList>
    </citation>
    <scope>NUCLEOTIDE SEQUENCE [LARGE SCALE GENOMIC DNA]</scope>
</reference>
<evidence type="ECO:0000313" key="2">
    <source>
        <dbReference type="Proteomes" id="UP000177659"/>
    </source>
</evidence>
<evidence type="ECO:0000313" key="1">
    <source>
        <dbReference type="EMBL" id="OGG55066.1"/>
    </source>
</evidence>
<accession>A0A1F6D0W0</accession>